<dbReference type="GO" id="GO:0006123">
    <property type="term" value="P:mitochondrial electron transport, cytochrome c to oxygen"/>
    <property type="evidence" value="ECO:0007669"/>
    <property type="project" value="InterPro"/>
</dbReference>
<dbReference type="SUPFAM" id="SSF81431">
    <property type="entry name" value="Mitochondrial cytochrome c oxidase subunit VIIIb (aka IX)"/>
    <property type="match status" value="1"/>
</dbReference>
<dbReference type="GO" id="GO:0005743">
    <property type="term" value="C:mitochondrial inner membrane"/>
    <property type="evidence" value="ECO:0007669"/>
    <property type="project" value="UniProtKB-SubCell"/>
</dbReference>
<dbReference type="PANTHER" id="PTHR16717:SF6">
    <property type="entry name" value="CYTOCHROME C OXIDASE SUBUNIT 8B"/>
    <property type="match status" value="1"/>
</dbReference>
<comment type="similarity">
    <text evidence="3">Belongs to the cytochrome c oxidase VIII family.</text>
</comment>
<evidence type="ECO:0000256" key="2">
    <source>
        <dbReference type="ARBA" id="ARBA00004673"/>
    </source>
</evidence>
<dbReference type="Gene3D" id="4.10.81.10">
    <property type="entry name" value="Cytochrome c oxidase, subunit 8"/>
    <property type="match status" value="1"/>
</dbReference>
<evidence type="ECO:0008006" key="13">
    <source>
        <dbReference type="Google" id="ProtNLM"/>
    </source>
</evidence>
<feature type="transmembrane region" description="Helical" evidence="10">
    <location>
        <begin position="39"/>
        <end position="58"/>
    </location>
</feature>
<sequence length="66" mass="7278">MPLPAASRLFRSVMRTHLIPVAHVVSKPPKHNVTAVEQAIAMTVLFATILVPSGWVLAQLEDYKTK</sequence>
<evidence type="ECO:0000313" key="12">
    <source>
        <dbReference type="Proteomes" id="UP000261600"/>
    </source>
</evidence>
<evidence type="ECO:0000256" key="9">
    <source>
        <dbReference type="ARBA" id="ARBA00023136"/>
    </source>
</evidence>
<dbReference type="Ensembl" id="ENSMALT00000013621.1">
    <property type="protein sequence ID" value="ENSMALP00000013334.1"/>
    <property type="gene ID" value="ENSMALG00000009443.1"/>
</dbReference>
<dbReference type="InterPro" id="IPR003205">
    <property type="entry name" value="Cyt_c_oxidase_su8"/>
</dbReference>
<evidence type="ECO:0000256" key="1">
    <source>
        <dbReference type="ARBA" id="ARBA00004434"/>
    </source>
</evidence>
<comment type="subcellular location">
    <subcellularLocation>
        <location evidence="1">Mitochondrion inner membrane</location>
        <topology evidence="1">Single-pass membrane protein</topology>
    </subcellularLocation>
</comment>
<dbReference type="UniPathway" id="UPA00705"/>
<evidence type="ECO:0000256" key="7">
    <source>
        <dbReference type="ARBA" id="ARBA00022989"/>
    </source>
</evidence>
<evidence type="ECO:0000256" key="10">
    <source>
        <dbReference type="SAM" id="Phobius"/>
    </source>
</evidence>
<keyword evidence="8" id="KW-0496">Mitochondrion</keyword>
<dbReference type="InterPro" id="IPR036548">
    <property type="entry name" value="Cyt_c_oxidase_su8_sf"/>
</dbReference>
<keyword evidence="6" id="KW-0809">Transit peptide</keyword>
<keyword evidence="9 10" id="KW-0472">Membrane</keyword>
<dbReference type="AlphaFoldDB" id="A0A3Q3J4N6"/>
<evidence type="ECO:0000256" key="5">
    <source>
        <dbReference type="ARBA" id="ARBA00022792"/>
    </source>
</evidence>
<dbReference type="Proteomes" id="UP000261600">
    <property type="component" value="Unplaced"/>
</dbReference>
<name>A0A3Q3J4N6_MONAL</name>
<dbReference type="STRING" id="43700.ENSMALP00000013334"/>
<evidence type="ECO:0000256" key="6">
    <source>
        <dbReference type="ARBA" id="ARBA00022946"/>
    </source>
</evidence>
<reference evidence="11" key="1">
    <citation type="submission" date="2025-08" db="UniProtKB">
        <authorList>
            <consortium name="Ensembl"/>
        </authorList>
    </citation>
    <scope>IDENTIFICATION</scope>
</reference>
<proteinExistence type="inferred from homology"/>
<accession>A0A3Q3J4N6</accession>
<keyword evidence="4 10" id="KW-0812">Transmembrane</keyword>
<dbReference type="GO" id="GO:0045277">
    <property type="term" value="C:respiratory chain complex IV"/>
    <property type="evidence" value="ECO:0007669"/>
    <property type="project" value="InterPro"/>
</dbReference>
<dbReference type="FunFam" id="4.10.81.10:FF:000001">
    <property type="entry name" value="Cytochrome c oxidase subunit 8B, mitochondrial"/>
    <property type="match status" value="1"/>
</dbReference>
<dbReference type="Pfam" id="PF02285">
    <property type="entry name" value="COX8"/>
    <property type="match status" value="1"/>
</dbReference>
<keyword evidence="7 10" id="KW-1133">Transmembrane helix</keyword>
<comment type="pathway">
    <text evidence="2">Energy metabolism; oxidative phosphorylation.</text>
</comment>
<evidence type="ECO:0000256" key="8">
    <source>
        <dbReference type="ARBA" id="ARBA00023128"/>
    </source>
</evidence>
<keyword evidence="5" id="KW-0999">Mitochondrion inner membrane</keyword>
<protein>
    <recommendedName>
        <fullName evidence="13">Cytochrome c oxidase subunit 8B</fullName>
    </recommendedName>
</protein>
<keyword evidence="12" id="KW-1185">Reference proteome</keyword>
<evidence type="ECO:0000256" key="4">
    <source>
        <dbReference type="ARBA" id="ARBA00022692"/>
    </source>
</evidence>
<dbReference type="PANTHER" id="PTHR16717">
    <property type="entry name" value="CYTOCHROME C OXIDASE POLYPEPTIDE VIII"/>
    <property type="match status" value="1"/>
</dbReference>
<evidence type="ECO:0000256" key="3">
    <source>
        <dbReference type="ARBA" id="ARBA00010117"/>
    </source>
</evidence>
<reference evidence="11" key="2">
    <citation type="submission" date="2025-09" db="UniProtKB">
        <authorList>
            <consortium name="Ensembl"/>
        </authorList>
    </citation>
    <scope>IDENTIFICATION</scope>
</reference>
<evidence type="ECO:0000313" key="11">
    <source>
        <dbReference type="Ensembl" id="ENSMALP00000013334.1"/>
    </source>
</evidence>
<organism evidence="11 12">
    <name type="scientific">Monopterus albus</name>
    <name type="common">Swamp eel</name>
    <dbReference type="NCBI Taxonomy" id="43700"/>
    <lineage>
        <taxon>Eukaryota</taxon>
        <taxon>Metazoa</taxon>
        <taxon>Chordata</taxon>
        <taxon>Craniata</taxon>
        <taxon>Vertebrata</taxon>
        <taxon>Euteleostomi</taxon>
        <taxon>Actinopterygii</taxon>
        <taxon>Neopterygii</taxon>
        <taxon>Teleostei</taxon>
        <taxon>Neoteleostei</taxon>
        <taxon>Acanthomorphata</taxon>
        <taxon>Anabantaria</taxon>
        <taxon>Synbranchiformes</taxon>
        <taxon>Synbranchidae</taxon>
        <taxon>Monopterus</taxon>
    </lineage>
</organism>